<dbReference type="EMBL" id="VXIV02001912">
    <property type="protein sequence ID" value="KAF6028773.1"/>
    <property type="molecule type" value="Genomic_DNA"/>
</dbReference>
<keyword evidence="2" id="KW-1185">Reference proteome</keyword>
<protein>
    <recommendedName>
        <fullName evidence="3">Endonuclease/exonuclease/phosphatase domain-containing protein</fullName>
    </recommendedName>
</protein>
<dbReference type="AlphaFoldDB" id="A0A7J7JS93"/>
<dbReference type="SUPFAM" id="SSF56219">
    <property type="entry name" value="DNase I-like"/>
    <property type="match status" value="1"/>
</dbReference>
<gene>
    <name evidence="1" type="ORF">EB796_012913</name>
</gene>
<evidence type="ECO:0000313" key="1">
    <source>
        <dbReference type="EMBL" id="KAF6028773.1"/>
    </source>
</evidence>
<sequence length="145" mass="16127">MEVALPLQIDFFTVAPYAVSERLPVLGVNTKQEDLLVLSAYAPTLGADPDIKDFFYNQLEDTVGKASPSARIIILGDINTRVATDYMSWPECLGKFSSGKINENGLRLLEFFSRNNIFIKHSFFSEQKPQKSVLVPSSLLKLAPT</sequence>
<dbReference type="PANTHER" id="PTHR23227:SF85">
    <property type="entry name" value="CRANIOFACIAL DEVELOPMENT PROTEIN 2"/>
    <property type="match status" value="1"/>
</dbReference>
<dbReference type="PANTHER" id="PTHR23227">
    <property type="entry name" value="BUCENTAUR RELATED"/>
    <property type="match status" value="1"/>
</dbReference>
<comment type="caution">
    <text evidence="1">The sequence shown here is derived from an EMBL/GenBank/DDBJ whole genome shotgun (WGS) entry which is preliminary data.</text>
</comment>
<proteinExistence type="predicted"/>
<dbReference type="Proteomes" id="UP000593567">
    <property type="component" value="Unassembled WGS sequence"/>
</dbReference>
<reference evidence="1" key="1">
    <citation type="submission" date="2020-06" db="EMBL/GenBank/DDBJ databases">
        <title>Draft genome of Bugula neritina, a colonial animal packing powerful symbionts and potential medicines.</title>
        <authorList>
            <person name="Rayko M."/>
        </authorList>
    </citation>
    <scope>NUCLEOTIDE SEQUENCE [LARGE SCALE GENOMIC DNA]</scope>
    <source>
        <strain evidence="1">Kwan_BN1</strain>
    </source>
</reference>
<dbReference type="InterPro" id="IPR036691">
    <property type="entry name" value="Endo/exonu/phosph_ase_sf"/>
</dbReference>
<organism evidence="1 2">
    <name type="scientific">Bugula neritina</name>
    <name type="common">Brown bryozoan</name>
    <name type="synonym">Sertularia neritina</name>
    <dbReference type="NCBI Taxonomy" id="10212"/>
    <lineage>
        <taxon>Eukaryota</taxon>
        <taxon>Metazoa</taxon>
        <taxon>Spiralia</taxon>
        <taxon>Lophotrochozoa</taxon>
        <taxon>Bryozoa</taxon>
        <taxon>Gymnolaemata</taxon>
        <taxon>Cheilostomatida</taxon>
        <taxon>Flustrina</taxon>
        <taxon>Buguloidea</taxon>
        <taxon>Bugulidae</taxon>
        <taxon>Bugula</taxon>
    </lineage>
</organism>
<dbReference type="OrthoDB" id="6283378at2759"/>
<evidence type="ECO:0008006" key="3">
    <source>
        <dbReference type="Google" id="ProtNLM"/>
    </source>
</evidence>
<dbReference type="Gene3D" id="3.60.10.10">
    <property type="entry name" value="Endonuclease/exonuclease/phosphatase"/>
    <property type="match status" value="1"/>
</dbReference>
<accession>A0A7J7JS93</accession>
<name>A0A7J7JS93_BUGNE</name>
<evidence type="ECO:0000313" key="2">
    <source>
        <dbReference type="Proteomes" id="UP000593567"/>
    </source>
</evidence>
<dbReference type="InterPro" id="IPR027124">
    <property type="entry name" value="Swc5/CFDP1/2"/>
</dbReference>